<protein>
    <submittedName>
        <fullName evidence="2">Transposase-like protein</fullName>
    </submittedName>
</protein>
<dbReference type="SMART" id="SM01126">
    <property type="entry name" value="DDE_Tnp_IS1595"/>
    <property type="match status" value="1"/>
</dbReference>
<dbReference type="InterPro" id="IPR024445">
    <property type="entry name" value="Tnp_ISXO2-like"/>
</dbReference>
<dbReference type="InterPro" id="IPR024442">
    <property type="entry name" value="Transposase_Zn_ribbon"/>
</dbReference>
<keyword evidence="3" id="KW-1185">Reference proteome</keyword>
<dbReference type="NCBIfam" id="NF033547">
    <property type="entry name" value="transpos_IS1595"/>
    <property type="match status" value="1"/>
</dbReference>
<dbReference type="PANTHER" id="PTHR47163">
    <property type="entry name" value="DDE_TNP_IS1595 DOMAIN-CONTAINING PROTEIN"/>
    <property type="match status" value="1"/>
</dbReference>
<comment type="caution">
    <text evidence="2">The sequence shown here is derived from an EMBL/GenBank/DDBJ whole genome shotgun (WGS) entry which is preliminary data.</text>
</comment>
<evidence type="ECO:0000259" key="1">
    <source>
        <dbReference type="SMART" id="SM01126"/>
    </source>
</evidence>
<accession>A0ABU1WX44</accession>
<sequence>MSKKPQTIAQFFKQFPDDETCLNHLFEIRFGQGFECPSCERPSKWFRIKAERAYSCQWCGHHLHPTVGTPFQQTRTPLQMWFYAIFLFTTTRNGVAAKELERQLGVTYKTAWRMAHLIREHMADVDGEDPIGGAFKTVEIDETYVGGVAKGKGTGYKANKTAIMGMMERNGDIVTKVIPNRKRSTLEGHIFANVKPHTEIHTDEFISYSDLGDFKGYWHKTVNHSAGEYVRGHVSTNGVEGFWSQLKRSINGTHIHVSGKHLWKYAKEAEYRFNRRDCAETMLSELLGTFGPLPERRG</sequence>
<evidence type="ECO:0000313" key="3">
    <source>
        <dbReference type="Proteomes" id="UP001267638"/>
    </source>
</evidence>
<gene>
    <name evidence="2" type="ORF">J2W40_000678</name>
</gene>
<dbReference type="Pfam" id="PF12762">
    <property type="entry name" value="DDE_Tnp_IS1595"/>
    <property type="match status" value="1"/>
</dbReference>
<dbReference type="Proteomes" id="UP001267638">
    <property type="component" value="Unassembled WGS sequence"/>
</dbReference>
<feature type="domain" description="ISXO2-like transposase" evidence="1">
    <location>
        <begin position="130"/>
        <end position="274"/>
    </location>
</feature>
<proteinExistence type="predicted"/>
<dbReference type="EMBL" id="JAVDWV010000003">
    <property type="protein sequence ID" value="MDR7153875.1"/>
    <property type="molecule type" value="Genomic_DNA"/>
</dbReference>
<dbReference type="InterPro" id="IPR053164">
    <property type="entry name" value="IS1016-like_transposase"/>
</dbReference>
<dbReference type="RefSeq" id="WP_409050335.1">
    <property type="nucleotide sequence ID" value="NZ_JAVDWV010000003.1"/>
</dbReference>
<reference evidence="2 3" key="1">
    <citation type="submission" date="2023-07" db="EMBL/GenBank/DDBJ databases">
        <title>Sorghum-associated microbial communities from plants grown in Nebraska, USA.</title>
        <authorList>
            <person name="Schachtman D."/>
        </authorList>
    </citation>
    <scope>NUCLEOTIDE SEQUENCE [LARGE SCALE GENOMIC DNA]</scope>
    <source>
        <strain evidence="2 3">4256</strain>
    </source>
</reference>
<name>A0ABU1WX44_SPHXE</name>
<organism evidence="2 3">
    <name type="scientific">Sphingobium xenophagum</name>
    <dbReference type="NCBI Taxonomy" id="121428"/>
    <lineage>
        <taxon>Bacteria</taxon>
        <taxon>Pseudomonadati</taxon>
        <taxon>Pseudomonadota</taxon>
        <taxon>Alphaproteobacteria</taxon>
        <taxon>Sphingomonadales</taxon>
        <taxon>Sphingomonadaceae</taxon>
        <taxon>Sphingobium</taxon>
    </lineage>
</organism>
<dbReference type="Pfam" id="PF12760">
    <property type="entry name" value="Zn_ribbon_IS1595"/>
    <property type="match status" value="1"/>
</dbReference>
<evidence type="ECO:0000313" key="2">
    <source>
        <dbReference type="EMBL" id="MDR7153875.1"/>
    </source>
</evidence>
<dbReference type="PANTHER" id="PTHR47163:SF2">
    <property type="entry name" value="SI:DKEY-17M8.2"/>
    <property type="match status" value="1"/>
</dbReference>